<sequence>MIARPNASIVLPFLLTALMGCHSAAPTTPATQTPANSTPASANTQPKAQGCDAISDPAAAEDCRFRAEVLKKRQKSNASPVVTHAPGTIKQP</sequence>
<dbReference type="Proteomes" id="UP000540989">
    <property type="component" value="Unassembled WGS sequence"/>
</dbReference>
<evidence type="ECO:0000256" key="2">
    <source>
        <dbReference type="SAM" id="SignalP"/>
    </source>
</evidence>
<evidence type="ECO:0000313" key="4">
    <source>
        <dbReference type="Proteomes" id="UP000540989"/>
    </source>
</evidence>
<accession>A0A7W7ZJB5</accession>
<proteinExistence type="predicted"/>
<comment type="caution">
    <text evidence="3">The sequence shown here is derived from an EMBL/GenBank/DDBJ whole genome shotgun (WGS) entry which is preliminary data.</text>
</comment>
<organism evidence="3 4">
    <name type="scientific">Granulicella aggregans</name>
    <dbReference type="NCBI Taxonomy" id="474949"/>
    <lineage>
        <taxon>Bacteria</taxon>
        <taxon>Pseudomonadati</taxon>
        <taxon>Acidobacteriota</taxon>
        <taxon>Terriglobia</taxon>
        <taxon>Terriglobales</taxon>
        <taxon>Acidobacteriaceae</taxon>
        <taxon>Granulicella</taxon>
    </lineage>
</organism>
<feature type="region of interest" description="Disordered" evidence="1">
    <location>
        <begin position="71"/>
        <end position="92"/>
    </location>
</feature>
<evidence type="ECO:0000256" key="1">
    <source>
        <dbReference type="SAM" id="MobiDB-lite"/>
    </source>
</evidence>
<feature type="chain" id="PRO_5031314190" evidence="2">
    <location>
        <begin position="25"/>
        <end position="92"/>
    </location>
</feature>
<keyword evidence="2" id="KW-0732">Signal</keyword>
<feature type="region of interest" description="Disordered" evidence="1">
    <location>
        <begin position="24"/>
        <end position="52"/>
    </location>
</feature>
<evidence type="ECO:0000313" key="3">
    <source>
        <dbReference type="EMBL" id="MBB5060793.1"/>
    </source>
</evidence>
<dbReference type="EMBL" id="JACHIP010000019">
    <property type="protein sequence ID" value="MBB5060793.1"/>
    <property type="molecule type" value="Genomic_DNA"/>
</dbReference>
<dbReference type="AlphaFoldDB" id="A0A7W7ZJB5"/>
<reference evidence="3 4" key="1">
    <citation type="submission" date="2020-08" db="EMBL/GenBank/DDBJ databases">
        <title>Genomic Encyclopedia of Type Strains, Phase IV (KMG-V): Genome sequencing to study the core and pangenomes of soil and plant-associated prokaryotes.</title>
        <authorList>
            <person name="Whitman W."/>
        </authorList>
    </citation>
    <scope>NUCLEOTIDE SEQUENCE [LARGE SCALE GENOMIC DNA]</scope>
    <source>
        <strain evidence="3 4">M8UP14</strain>
    </source>
</reference>
<protein>
    <submittedName>
        <fullName evidence="3">Curli biogenesis system outer membrane secretion channel CsgG</fullName>
    </submittedName>
</protein>
<name>A0A7W7ZJB5_9BACT</name>
<feature type="signal peptide" evidence="2">
    <location>
        <begin position="1"/>
        <end position="24"/>
    </location>
</feature>
<feature type="compositionally biased region" description="Low complexity" evidence="1">
    <location>
        <begin position="24"/>
        <end position="42"/>
    </location>
</feature>
<gene>
    <name evidence="3" type="ORF">HDF16_005529</name>
</gene>
<dbReference type="PROSITE" id="PS51257">
    <property type="entry name" value="PROKAR_LIPOPROTEIN"/>
    <property type="match status" value="1"/>
</dbReference>
<keyword evidence="4" id="KW-1185">Reference proteome</keyword>